<protein>
    <recommendedName>
        <fullName evidence="4">DUF2306 domain-containing protein</fullName>
    </recommendedName>
</protein>
<dbReference type="Proteomes" id="UP001064933">
    <property type="component" value="Chromosome"/>
</dbReference>
<keyword evidence="3" id="KW-1185">Reference proteome</keyword>
<dbReference type="EMBL" id="CP104562">
    <property type="protein sequence ID" value="UXH78955.1"/>
    <property type="molecule type" value="Genomic_DNA"/>
</dbReference>
<evidence type="ECO:0000313" key="2">
    <source>
        <dbReference type="EMBL" id="UXH78955.1"/>
    </source>
</evidence>
<keyword evidence="1" id="KW-0812">Transmembrane</keyword>
<feature type="transmembrane region" description="Helical" evidence="1">
    <location>
        <begin position="64"/>
        <end position="83"/>
    </location>
</feature>
<feature type="transmembrane region" description="Helical" evidence="1">
    <location>
        <begin position="6"/>
        <end position="28"/>
    </location>
</feature>
<evidence type="ECO:0008006" key="4">
    <source>
        <dbReference type="Google" id="ProtNLM"/>
    </source>
</evidence>
<reference evidence="2" key="1">
    <citation type="submission" date="2022-10" db="EMBL/GenBank/DDBJ databases">
        <title>Characterization and whole genome sequencing of a new Roseateles species, isolated from fresh water.</title>
        <authorList>
            <person name="Guliayeva D.Y."/>
            <person name="Akhremchuk A.E."/>
            <person name="Sikolenko M.A."/>
            <person name="Valentovich L.N."/>
            <person name="Sidarenka A.V."/>
        </authorList>
    </citation>
    <scope>NUCLEOTIDE SEQUENCE</scope>
    <source>
        <strain evidence="2">BIM B-1768</strain>
    </source>
</reference>
<feature type="transmembrane region" description="Helical" evidence="1">
    <location>
        <begin position="40"/>
        <end position="58"/>
    </location>
</feature>
<name>A0ABY6B1M1_9BURK</name>
<feature type="transmembrane region" description="Helical" evidence="1">
    <location>
        <begin position="134"/>
        <end position="152"/>
    </location>
</feature>
<evidence type="ECO:0000256" key="1">
    <source>
        <dbReference type="SAM" id="Phobius"/>
    </source>
</evidence>
<accession>A0ABY6B1M1</accession>
<sequence>MASTLTLLGLVHTLLSVIAIVAGALTLWRQGLIQWANRGGQLYVVMTALSCLTGLLIFRHGGFGPPHALALITLITLAVGLGAERRRWFGAWSGYVAIVAMSTTFFFHSIPGFNETFTRLPLGAPWLSGPDDPLLGKLVGGAFVLLLIGLTLQLRRLRARLRLGAALRGAAV</sequence>
<feature type="transmembrane region" description="Helical" evidence="1">
    <location>
        <begin position="95"/>
        <end position="114"/>
    </location>
</feature>
<dbReference type="RefSeq" id="WP_261758775.1">
    <property type="nucleotide sequence ID" value="NZ_CP104562.2"/>
</dbReference>
<gene>
    <name evidence="2" type="ORF">N4261_03175</name>
</gene>
<organism evidence="2 3">
    <name type="scientific">Roseateles amylovorans</name>
    <dbReference type="NCBI Taxonomy" id="2978473"/>
    <lineage>
        <taxon>Bacteria</taxon>
        <taxon>Pseudomonadati</taxon>
        <taxon>Pseudomonadota</taxon>
        <taxon>Betaproteobacteria</taxon>
        <taxon>Burkholderiales</taxon>
        <taxon>Sphaerotilaceae</taxon>
        <taxon>Roseateles</taxon>
    </lineage>
</organism>
<keyword evidence="1" id="KW-1133">Transmembrane helix</keyword>
<keyword evidence="1" id="KW-0472">Membrane</keyword>
<proteinExistence type="predicted"/>
<evidence type="ECO:0000313" key="3">
    <source>
        <dbReference type="Proteomes" id="UP001064933"/>
    </source>
</evidence>